<dbReference type="InterPro" id="IPR042128">
    <property type="entry name" value="NuoE_dom"/>
</dbReference>
<keyword evidence="7" id="KW-0520">NAD</keyword>
<dbReference type="GO" id="GO:0022804">
    <property type="term" value="F:active transmembrane transporter activity"/>
    <property type="evidence" value="ECO:0007669"/>
    <property type="project" value="UniProtKB-ARBA"/>
</dbReference>
<keyword evidence="3" id="KW-0479">Metal-binding</keyword>
<dbReference type="Proteomes" id="UP000198977">
    <property type="component" value="Unassembled WGS sequence"/>
</dbReference>
<protein>
    <submittedName>
        <fullName evidence="11">NADH dehydrogenase subunit E</fullName>
    </submittedName>
</protein>
<dbReference type="FunFam" id="3.40.30.10:FF:000022">
    <property type="entry name" value="NADH dehydrogenase flavoprotein 2, mitochondrial"/>
    <property type="match status" value="1"/>
</dbReference>
<evidence type="ECO:0000256" key="6">
    <source>
        <dbReference type="ARBA" id="ARBA00023014"/>
    </source>
</evidence>
<feature type="region of interest" description="Disordered" evidence="10">
    <location>
        <begin position="226"/>
        <end position="330"/>
    </location>
</feature>
<proteinExistence type="inferred from homology"/>
<dbReference type="CDD" id="cd03064">
    <property type="entry name" value="TRX_Fd_NuoE"/>
    <property type="match status" value="1"/>
</dbReference>
<dbReference type="GO" id="GO:0098662">
    <property type="term" value="P:inorganic cation transmembrane transport"/>
    <property type="evidence" value="ECO:0007669"/>
    <property type="project" value="UniProtKB-ARBA"/>
</dbReference>
<dbReference type="GO" id="GO:0046872">
    <property type="term" value="F:metal ion binding"/>
    <property type="evidence" value="ECO:0007669"/>
    <property type="project" value="UniProtKB-KW"/>
</dbReference>
<evidence type="ECO:0000256" key="9">
    <source>
        <dbReference type="ARBA" id="ARBA00047712"/>
    </source>
</evidence>
<dbReference type="GO" id="GO:0022890">
    <property type="term" value="F:inorganic cation transmembrane transporter activity"/>
    <property type="evidence" value="ECO:0007669"/>
    <property type="project" value="UniProtKB-ARBA"/>
</dbReference>
<dbReference type="GO" id="GO:0051537">
    <property type="term" value="F:2 iron, 2 sulfur cluster binding"/>
    <property type="evidence" value="ECO:0007669"/>
    <property type="project" value="UniProtKB-KW"/>
</dbReference>
<dbReference type="RefSeq" id="WP_093924322.1">
    <property type="nucleotide sequence ID" value="NZ_FOMW01000009.1"/>
</dbReference>
<evidence type="ECO:0000256" key="3">
    <source>
        <dbReference type="ARBA" id="ARBA00022723"/>
    </source>
</evidence>
<dbReference type="PANTHER" id="PTHR10371">
    <property type="entry name" value="NADH DEHYDROGENASE UBIQUINONE FLAVOPROTEIN 2, MITOCHONDRIAL"/>
    <property type="match status" value="1"/>
</dbReference>
<dbReference type="InterPro" id="IPR041921">
    <property type="entry name" value="NuoE_N"/>
</dbReference>
<dbReference type="Gene3D" id="1.10.10.1590">
    <property type="entry name" value="NADH-quinone oxidoreductase subunit E"/>
    <property type="match status" value="1"/>
</dbReference>
<keyword evidence="2" id="KW-0001">2Fe-2S</keyword>
<dbReference type="Pfam" id="PF01257">
    <property type="entry name" value="2Fe-2S_thioredx"/>
    <property type="match status" value="1"/>
</dbReference>
<evidence type="ECO:0000256" key="10">
    <source>
        <dbReference type="SAM" id="MobiDB-lite"/>
    </source>
</evidence>
<evidence type="ECO:0000256" key="5">
    <source>
        <dbReference type="ARBA" id="ARBA00023004"/>
    </source>
</evidence>
<comment type="catalytic activity">
    <reaction evidence="9">
        <text>a quinone + NADH + 5 H(+)(in) = a quinol + NAD(+) + 4 H(+)(out)</text>
        <dbReference type="Rhea" id="RHEA:57888"/>
        <dbReference type="ChEBI" id="CHEBI:15378"/>
        <dbReference type="ChEBI" id="CHEBI:24646"/>
        <dbReference type="ChEBI" id="CHEBI:57540"/>
        <dbReference type="ChEBI" id="CHEBI:57945"/>
        <dbReference type="ChEBI" id="CHEBI:132124"/>
    </reaction>
</comment>
<name>A0A1I2CCX2_9RHOB</name>
<dbReference type="NCBIfam" id="NF009040">
    <property type="entry name" value="PRK12373.1"/>
    <property type="match status" value="1"/>
</dbReference>
<evidence type="ECO:0000313" key="12">
    <source>
        <dbReference type="Proteomes" id="UP000198977"/>
    </source>
</evidence>
<reference evidence="11 12" key="1">
    <citation type="submission" date="2016-10" db="EMBL/GenBank/DDBJ databases">
        <authorList>
            <person name="de Groot N.N."/>
        </authorList>
    </citation>
    <scope>NUCLEOTIDE SEQUENCE [LARGE SCALE GENOMIC DNA]</scope>
    <source>
        <strain evidence="11 12">DSM 11443</strain>
    </source>
</reference>
<comment type="cofactor">
    <cofactor evidence="8">
        <name>[2Fe-2S] cluster</name>
        <dbReference type="ChEBI" id="CHEBI:190135"/>
    </cofactor>
</comment>
<sequence>MLRRLHPDQPASFAFTPANQKWAETQITKYPEGRQASAIIPLLWRAQEQEGWLSRPAIEHVSEMLGLAYIRGLEVATFYFMFQLQPVGSVAHIQVCGTTSCMICGAEDLMAVCKDRIASRAHEVSADGKFSWEEVECLGACSNAPMAQIGKDYYEDLTTERLSEIIDELAAGKVPVPGPQNGRFASEPLSGLTSLSEHESGRTQYNASAQLAVDIGDTVKRIDGTEVPLTAPWQTSGADDDQNPPMDGPLGPDAGSSVAGDDAIDAVDGVERERGDSSDQYSETPGEAPEGTATGKPEHDETTDVAGHPAPRAKKLAAEPGTKPSGLKAARATGADNLKLIKGVGPKLETMLNDMGFYHYDQIGNWGEGEIAWVDQNLQGFKGRASRDNWVSQAQSFTAGAGKKTDEDAD</sequence>
<dbReference type="GO" id="GO:0003954">
    <property type="term" value="F:NADH dehydrogenase activity"/>
    <property type="evidence" value="ECO:0007669"/>
    <property type="project" value="TreeGrafter"/>
</dbReference>
<evidence type="ECO:0000256" key="4">
    <source>
        <dbReference type="ARBA" id="ARBA00022967"/>
    </source>
</evidence>
<dbReference type="InterPro" id="IPR002023">
    <property type="entry name" value="NuoE-like"/>
</dbReference>
<gene>
    <name evidence="11" type="ORF">SAMN04488523_10966</name>
</gene>
<accession>A0A1I2CCX2</accession>
<dbReference type="FunFam" id="1.10.10.1590:FF:000001">
    <property type="entry name" value="NADH-quinone oxidoreductase subunit E"/>
    <property type="match status" value="1"/>
</dbReference>
<evidence type="ECO:0000256" key="8">
    <source>
        <dbReference type="ARBA" id="ARBA00034078"/>
    </source>
</evidence>
<dbReference type="GO" id="GO:0031090">
    <property type="term" value="C:organelle membrane"/>
    <property type="evidence" value="ECO:0007669"/>
    <property type="project" value="UniProtKB-ARBA"/>
</dbReference>
<dbReference type="EMBL" id="FOMW01000009">
    <property type="protein sequence ID" value="SFE65663.1"/>
    <property type="molecule type" value="Genomic_DNA"/>
</dbReference>
<dbReference type="SUPFAM" id="SSF52833">
    <property type="entry name" value="Thioredoxin-like"/>
    <property type="match status" value="1"/>
</dbReference>
<dbReference type="GO" id="GO:1902494">
    <property type="term" value="C:catalytic complex"/>
    <property type="evidence" value="ECO:0007669"/>
    <property type="project" value="UniProtKB-ARBA"/>
</dbReference>
<dbReference type="GO" id="GO:0031967">
    <property type="term" value="C:organelle envelope"/>
    <property type="evidence" value="ECO:0007669"/>
    <property type="project" value="UniProtKB-ARBA"/>
</dbReference>
<dbReference type="InterPro" id="IPR036249">
    <property type="entry name" value="Thioredoxin-like_sf"/>
</dbReference>
<keyword evidence="5" id="KW-0408">Iron</keyword>
<evidence type="ECO:0000256" key="7">
    <source>
        <dbReference type="ARBA" id="ARBA00023027"/>
    </source>
</evidence>
<dbReference type="NCBIfam" id="NF005724">
    <property type="entry name" value="PRK07539.1-4"/>
    <property type="match status" value="1"/>
</dbReference>
<dbReference type="PANTHER" id="PTHR10371:SF3">
    <property type="entry name" value="NADH DEHYDROGENASE [UBIQUINONE] FLAVOPROTEIN 2, MITOCHONDRIAL"/>
    <property type="match status" value="1"/>
</dbReference>
<keyword evidence="4" id="KW-1278">Translocase</keyword>
<dbReference type="STRING" id="74348.SAMN04488523_10966"/>
<dbReference type="PROSITE" id="PS01099">
    <property type="entry name" value="COMPLEX1_24K"/>
    <property type="match status" value="1"/>
</dbReference>
<dbReference type="NCBIfam" id="TIGR01958">
    <property type="entry name" value="nuoE_fam"/>
    <property type="match status" value="1"/>
</dbReference>
<dbReference type="Gene3D" id="3.40.30.10">
    <property type="entry name" value="Glutaredoxin"/>
    <property type="match status" value="1"/>
</dbReference>
<keyword evidence="6" id="KW-0411">Iron-sulfur</keyword>
<comment type="similarity">
    <text evidence="1">Belongs to the complex I 24 kDa subunit family.</text>
</comment>
<evidence type="ECO:0000256" key="2">
    <source>
        <dbReference type="ARBA" id="ARBA00022714"/>
    </source>
</evidence>
<keyword evidence="12" id="KW-1185">Reference proteome</keyword>
<feature type="region of interest" description="Disordered" evidence="10">
    <location>
        <begin position="176"/>
        <end position="203"/>
    </location>
</feature>
<dbReference type="GO" id="GO:0098796">
    <property type="term" value="C:membrane protein complex"/>
    <property type="evidence" value="ECO:0007669"/>
    <property type="project" value="UniProtKB-ARBA"/>
</dbReference>
<dbReference type="GO" id="GO:0008324">
    <property type="term" value="F:monoatomic cation transmembrane transporter activity"/>
    <property type="evidence" value="ECO:0007669"/>
    <property type="project" value="UniProtKB-ARBA"/>
</dbReference>
<evidence type="ECO:0000313" key="11">
    <source>
        <dbReference type="EMBL" id="SFE65663.1"/>
    </source>
</evidence>
<evidence type="ECO:0000256" key="1">
    <source>
        <dbReference type="ARBA" id="ARBA00010643"/>
    </source>
</evidence>
<dbReference type="OrthoDB" id="9807941at2"/>
<organism evidence="11 12">
    <name type="scientific">Sulfitobacter brevis</name>
    <dbReference type="NCBI Taxonomy" id="74348"/>
    <lineage>
        <taxon>Bacteria</taxon>
        <taxon>Pseudomonadati</taxon>
        <taxon>Pseudomonadota</taxon>
        <taxon>Alphaproteobacteria</taxon>
        <taxon>Rhodobacterales</taxon>
        <taxon>Roseobacteraceae</taxon>
        <taxon>Sulfitobacter</taxon>
    </lineage>
</organism>
<dbReference type="AlphaFoldDB" id="A0A1I2CCX2"/>